<dbReference type="STRING" id="1189612.A33Q_4007"/>
<comment type="caution">
    <text evidence="1">The sequence shown here is derived from an EMBL/GenBank/DDBJ whole genome shotgun (WGS) entry which is preliminary data.</text>
</comment>
<evidence type="ECO:0000313" key="2">
    <source>
        <dbReference type="Proteomes" id="UP000006073"/>
    </source>
</evidence>
<name>S2DKY3_INDAL</name>
<protein>
    <recommendedName>
        <fullName evidence="3">META domain-containing protein</fullName>
    </recommendedName>
</protein>
<evidence type="ECO:0008006" key="3">
    <source>
        <dbReference type="Google" id="ProtNLM"/>
    </source>
</evidence>
<dbReference type="Proteomes" id="UP000006073">
    <property type="component" value="Unassembled WGS sequence"/>
</dbReference>
<gene>
    <name evidence="1" type="ORF">A33Q_4007</name>
</gene>
<reference evidence="1 2" key="1">
    <citation type="journal article" date="2013" name="Genome Announc.">
        <title>Draft Genome Sequence of Indibacter alkaliphilus Strain LW1T, Isolated from Lonar Lake, a Haloalkaline Lake in the Buldana District of Maharashtra, India.</title>
        <authorList>
            <person name="Singh A."/>
            <person name="Kumar Jangir P."/>
            <person name="Sharma R."/>
            <person name="Singh A."/>
            <person name="Kumar Pinnaka A."/>
            <person name="Shivaji S."/>
        </authorList>
    </citation>
    <scope>NUCLEOTIDE SEQUENCE [LARGE SCALE GENOMIC DNA]</scope>
    <source>
        <strain evidence="2">CCUG 57479 / KCTC 22604 / LW1</strain>
    </source>
</reference>
<sequence>MFMKKFIVLAIILSVLFSCKESEEPLVDTETLTIWLYGNNHCYLPGYEDPFHCYSEEKSLSEVEWQPLFGKIIGLEIQSKFIYRVEVTKPLEFDSADLPVYTFQKLLERKTNYFNSLSGMWVLEDVVDFEPKEIITGKSHLHMFSPFLMSLVGNFPCGSLSLRVAENMDEKTIEFYKISSTNISCNDSPDQKSLMDVLKDRYAAVKQYEQKDGKLLLKNDTGDILVKFFKTTQTHKKSRDKTGFY</sequence>
<dbReference type="EMBL" id="ALWO02000050">
    <property type="protein sequence ID" value="EOZ92626.1"/>
    <property type="molecule type" value="Genomic_DNA"/>
</dbReference>
<proteinExistence type="predicted"/>
<accession>S2DKY3</accession>
<dbReference type="AlphaFoldDB" id="S2DKY3"/>
<organism evidence="1 2">
    <name type="scientific">Indibacter alkaliphilus (strain CCUG 57479 / KCTC 22604 / LW1)</name>
    <dbReference type="NCBI Taxonomy" id="1189612"/>
    <lineage>
        <taxon>Bacteria</taxon>
        <taxon>Pseudomonadati</taxon>
        <taxon>Bacteroidota</taxon>
        <taxon>Cytophagia</taxon>
        <taxon>Cytophagales</taxon>
        <taxon>Cyclobacteriaceae</taxon>
    </lineage>
</organism>
<keyword evidence="2" id="KW-1185">Reference proteome</keyword>
<dbReference type="PROSITE" id="PS51257">
    <property type="entry name" value="PROKAR_LIPOPROTEIN"/>
    <property type="match status" value="1"/>
</dbReference>
<evidence type="ECO:0000313" key="1">
    <source>
        <dbReference type="EMBL" id="EOZ92626.1"/>
    </source>
</evidence>